<name>F2TTQ6_AJEDA</name>
<accession>F2TTQ6</accession>
<feature type="region of interest" description="Disordered" evidence="1">
    <location>
        <begin position="38"/>
        <end position="64"/>
    </location>
</feature>
<feature type="compositionally biased region" description="Polar residues" evidence="1">
    <location>
        <begin position="41"/>
        <end position="60"/>
    </location>
</feature>
<proteinExistence type="predicted"/>
<evidence type="ECO:0000313" key="2">
    <source>
        <dbReference type="EMBL" id="EGE86619.2"/>
    </source>
</evidence>
<gene>
    <name evidence="2" type="ORF">BDDG_09566</name>
</gene>
<evidence type="ECO:0000256" key="1">
    <source>
        <dbReference type="SAM" id="MobiDB-lite"/>
    </source>
</evidence>
<sequence length="76" mass="8209">MAQPGSINRGMIVLKPLTESHIDSGRLFIAGFLRANGEKPMSQSKSGKSPKTRQGMTTSDPRPIFSFSTRKAVGLC</sequence>
<dbReference type="HOGENOM" id="CLU_1011826_0_0_1"/>
<dbReference type="Proteomes" id="UP000007802">
    <property type="component" value="Unassembled WGS sequence"/>
</dbReference>
<dbReference type="EMBL" id="GG749588">
    <property type="protein sequence ID" value="EGE86619.2"/>
    <property type="molecule type" value="Genomic_DNA"/>
</dbReference>
<organism evidence="2">
    <name type="scientific">Ajellomyces dermatitidis (strain ATCC 18188 / CBS 674.68)</name>
    <name type="common">Blastomyces dermatitidis</name>
    <dbReference type="NCBI Taxonomy" id="653446"/>
    <lineage>
        <taxon>Eukaryota</taxon>
        <taxon>Fungi</taxon>
        <taxon>Dikarya</taxon>
        <taxon>Ascomycota</taxon>
        <taxon>Pezizomycotina</taxon>
        <taxon>Eurotiomycetes</taxon>
        <taxon>Eurotiomycetidae</taxon>
        <taxon>Onygenales</taxon>
        <taxon>Ajellomycetaceae</taxon>
        <taxon>Blastomyces</taxon>
    </lineage>
</organism>
<dbReference type="AlphaFoldDB" id="F2TTQ6"/>
<protein>
    <submittedName>
        <fullName evidence="2">Uncharacterized protein</fullName>
    </submittedName>
</protein>
<reference evidence="2" key="1">
    <citation type="submission" date="2010-03" db="EMBL/GenBank/DDBJ databases">
        <title>Annotation of Blastomyces dermatitidis strain ATCC 18188.</title>
        <authorList>
            <consortium name="The Broad Institute Genome Sequencing Platform"/>
            <consortium name="Broad Institute Genome Sequencing Center for Infectious Disease."/>
            <person name="Cuomo C."/>
            <person name="Klein B."/>
            <person name="Sullivan T."/>
            <person name="Heitman J."/>
            <person name="Young S."/>
            <person name="Zeng Q."/>
            <person name="Gargeya S."/>
            <person name="Alvarado L."/>
            <person name="Berlin A.M."/>
            <person name="Chapman S.B."/>
            <person name="Chen Z."/>
            <person name="Freedman E."/>
            <person name="Gellesch M."/>
            <person name="Goldberg J."/>
            <person name="Griggs A."/>
            <person name="Gujja S."/>
            <person name="Heilman E."/>
            <person name="Heiman D."/>
            <person name="Howarth C."/>
            <person name="Mehta T."/>
            <person name="Neiman D."/>
            <person name="Pearson M."/>
            <person name="Roberts A."/>
            <person name="Saif S."/>
            <person name="Shea T."/>
            <person name="Shenoy N."/>
            <person name="Sisk P."/>
            <person name="Stolte C."/>
            <person name="Sykes S."/>
            <person name="White J."/>
            <person name="Yandava C."/>
            <person name="Haas B."/>
            <person name="Nusbaum C."/>
            <person name="Birren B."/>
        </authorList>
    </citation>
    <scope>NUCLEOTIDE SEQUENCE [LARGE SCALE GENOMIC DNA]</scope>
    <source>
        <strain evidence="2">ATCC 18188</strain>
    </source>
</reference>